<name>A0A510V7P3_9CELL</name>
<sequence>MLVFTVMLGGPYLTLVQPQTKVRTTIGEPGRGTRAKSGTSGARERRARLRSGVDERSWLPARGWRPGDDRSGTTPTHARQESTMSAATRQDPRTPHGPVPALLDGSAP</sequence>
<keyword evidence="3" id="KW-1185">Reference proteome</keyword>
<comment type="caution">
    <text evidence="2">The sequence shown here is derived from an EMBL/GenBank/DDBJ whole genome shotgun (WGS) entry which is preliminary data.</text>
</comment>
<gene>
    <name evidence="2" type="ORF">CXY01_34170</name>
</gene>
<evidence type="ECO:0000256" key="1">
    <source>
        <dbReference type="SAM" id="MobiDB-lite"/>
    </source>
</evidence>
<feature type="compositionally biased region" description="Polar residues" evidence="1">
    <location>
        <begin position="72"/>
        <end position="88"/>
    </location>
</feature>
<evidence type="ECO:0000313" key="3">
    <source>
        <dbReference type="Proteomes" id="UP000321118"/>
    </source>
</evidence>
<accession>A0A510V7P3</accession>
<protein>
    <submittedName>
        <fullName evidence="2">Uncharacterized protein</fullName>
    </submittedName>
</protein>
<reference evidence="2 3" key="1">
    <citation type="submission" date="2019-07" db="EMBL/GenBank/DDBJ databases">
        <title>Whole genome shotgun sequence of Cellulomonas xylanilytica NBRC 101102.</title>
        <authorList>
            <person name="Hosoyama A."/>
            <person name="Uohara A."/>
            <person name="Ohji S."/>
            <person name="Ichikawa N."/>
        </authorList>
    </citation>
    <scope>NUCLEOTIDE SEQUENCE [LARGE SCALE GENOMIC DNA]</scope>
    <source>
        <strain evidence="2 3">NBRC 101102</strain>
    </source>
</reference>
<organism evidence="2 3">
    <name type="scientific">Cellulomonas xylanilytica</name>
    <dbReference type="NCBI Taxonomy" id="233583"/>
    <lineage>
        <taxon>Bacteria</taxon>
        <taxon>Bacillati</taxon>
        <taxon>Actinomycetota</taxon>
        <taxon>Actinomycetes</taxon>
        <taxon>Micrococcales</taxon>
        <taxon>Cellulomonadaceae</taxon>
        <taxon>Cellulomonas</taxon>
    </lineage>
</organism>
<dbReference type="AlphaFoldDB" id="A0A510V7P3"/>
<dbReference type="EMBL" id="BJUB01000012">
    <property type="protein sequence ID" value="GEK22897.1"/>
    <property type="molecule type" value="Genomic_DNA"/>
</dbReference>
<dbReference type="Proteomes" id="UP000321118">
    <property type="component" value="Unassembled WGS sequence"/>
</dbReference>
<evidence type="ECO:0000313" key="2">
    <source>
        <dbReference type="EMBL" id="GEK22897.1"/>
    </source>
</evidence>
<feature type="region of interest" description="Disordered" evidence="1">
    <location>
        <begin position="22"/>
        <end position="108"/>
    </location>
</feature>
<proteinExistence type="predicted"/>